<evidence type="ECO:0000256" key="2">
    <source>
        <dbReference type="ARBA" id="ARBA00022692"/>
    </source>
</evidence>
<dbReference type="RefSeq" id="YP_009550232.1">
    <property type="nucleotide sequence ID" value="NC_040291.1"/>
</dbReference>
<keyword evidence="5 7" id="KW-0793">Thylakoid</keyword>
<evidence type="ECO:0000256" key="3">
    <source>
        <dbReference type="ARBA" id="ARBA00022836"/>
    </source>
</evidence>
<dbReference type="GO" id="GO:0009535">
    <property type="term" value="C:chloroplast thylakoid membrane"/>
    <property type="evidence" value="ECO:0007669"/>
    <property type="project" value="UniProtKB-SubCell"/>
</dbReference>
<evidence type="ECO:0000256" key="5">
    <source>
        <dbReference type="ARBA" id="ARBA00023078"/>
    </source>
</evidence>
<protein>
    <recommendedName>
        <fullName evidence="7">Photosystem I reaction center subunit XII</fullName>
    </recommendedName>
    <alternativeName>
        <fullName evidence="7">PSI-M</fullName>
    </alternativeName>
</protein>
<evidence type="ECO:0000256" key="1">
    <source>
        <dbReference type="ARBA" id="ARBA00022531"/>
    </source>
</evidence>
<name>A0A3Q8CIF5_9EUKA</name>
<evidence type="ECO:0000256" key="4">
    <source>
        <dbReference type="ARBA" id="ARBA00022989"/>
    </source>
</evidence>
<evidence type="ECO:0000256" key="7">
    <source>
        <dbReference type="HAMAP-Rule" id="MF_00828"/>
    </source>
</evidence>
<comment type="similarity">
    <text evidence="7">Belongs to the PsaM family.</text>
</comment>
<evidence type="ECO:0000256" key="6">
    <source>
        <dbReference type="ARBA" id="ARBA00023136"/>
    </source>
</evidence>
<evidence type="ECO:0000313" key="8">
    <source>
        <dbReference type="EMBL" id="AUM82534.1"/>
    </source>
</evidence>
<keyword evidence="3 7" id="KW-0603">Photosystem I</keyword>
<gene>
    <name evidence="7 8" type="primary">psaM</name>
</gene>
<organism evidence="8">
    <name type="scientific">Tisochrysis lutea</name>
    <dbReference type="NCBI Taxonomy" id="1321669"/>
    <lineage>
        <taxon>Eukaryota</taxon>
        <taxon>Haptista</taxon>
        <taxon>Haptophyta</taxon>
        <taxon>Prymnesiophyceae</taxon>
        <taxon>Isochrysidales</taxon>
        <taxon>Isochrysidaceae</taxon>
        <taxon>Tisochrysis</taxon>
    </lineage>
</organism>
<feature type="transmembrane region" description="Helical" evidence="7">
    <location>
        <begin position="6"/>
        <end position="25"/>
    </location>
</feature>
<dbReference type="NCBIfam" id="TIGR03053">
    <property type="entry name" value="PS_I_psaM"/>
    <property type="match status" value="1"/>
</dbReference>
<dbReference type="InterPro" id="IPR010010">
    <property type="entry name" value="PSI_PsaM"/>
</dbReference>
<geneLocation type="chloroplast" evidence="8"/>
<dbReference type="InterPro" id="IPR037279">
    <property type="entry name" value="PSI_PsaM_sf"/>
</dbReference>
<dbReference type="Pfam" id="PF07465">
    <property type="entry name" value="PsaM"/>
    <property type="match status" value="1"/>
</dbReference>
<keyword evidence="4 7" id="KW-1133">Transmembrane helix</keyword>
<dbReference type="EMBL" id="MF795089">
    <property type="protein sequence ID" value="AUM82534.1"/>
    <property type="molecule type" value="Genomic_DNA"/>
</dbReference>
<dbReference type="SMR" id="A0A3Q8CIF5"/>
<keyword evidence="8" id="KW-0150">Chloroplast</keyword>
<comment type="subcellular location">
    <subcellularLocation>
        <location evidence="7">Plastid</location>
        <location evidence="7">Chloroplast thylakoid membrane</location>
        <topology evidence="7">Single-pass membrane protein</topology>
    </subcellularLocation>
</comment>
<keyword evidence="1 7" id="KW-0602">Photosynthesis</keyword>
<keyword evidence="2 7" id="KW-0812">Transmembrane</keyword>
<reference evidence="8" key="1">
    <citation type="journal article" date="2019" name="Mitochondrial DNA Part B Resour">
        <title>The chloroplast genome of the marine microalga Tisochrysis lutea.</title>
        <authorList>
            <person name="Mendez-Leyva A.B."/>
            <person name="Guo J."/>
            <person name="Mudd E.A."/>
            <person name="Wong J."/>
            <person name="Schwartz J.-M."/>
            <person name="Day A."/>
        </authorList>
    </citation>
    <scope>NUCLEOTIDE SEQUENCE</scope>
</reference>
<dbReference type="GeneID" id="38947090"/>
<proteinExistence type="inferred from homology"/>
<dbReference type="SUPFAM" id="SSF81548">
    <property type="entry name" value="Subunit XII of photosystem I reaction centre, PsaM"/>
    <property type="match status" value="1"/>
</dbReference>
<sequence>MITDGQIFVALCIALTAAILAIGLGRQLYV</sequence>
<dbReference type="HAMAP" id="MF_00828">
    <property type="entry name" value="PSI_PsaM"/>
    <property type="match status" value="1"/>
</dbReference>
<keyword evidence="8" id="KW-0934">Plastid</keyword>
<dbReference type="GO" id="GO:0009522">
    <property type="term" value="C:photosystem I"/>
    <property type="evidence" value="ECO:0007669"/>
    <property type="project" value="UniProtKB-KW"/>
</dbReference>
<dbReference type="AlphaFoldDB" id="A0A3Q8CIF5"/>
<accession>A0A3Q8CIF5</accession>
<dbReference type="GO" id="GO:0015979">
    <property type="term" value="P:photosynthesis"/>
    <property type="evidence" value="ECO:0007669"/>
    <property type="project" value="UniProtKB-UniRule"/>
</dbReference>
<keyword evidence="6 7" id="KW-0472">Membrane</keyword>